<evidence type="ECO:0000313" key="6">
    <source>
        <dbReference type="Proteomes" id="UP001501094"/>
    </source>
</evidence>
<evidence type="ECO:0000259" key="3">
    <source>
        <dbReference type="Pfam" id="PF01757"/>
    </source>
</evidence>
<keyword evidence="2" id="KW-0472">Membrane</keyword>
<feature type="compositionally biased region" description="Low complexity" evidence="1">
    <location>
        <begin position="10"/>
        <end position="27"/>
    </location>
</feature>
<dbReference type="EMBL" id="BAAANL010000003">
    <property type="protein sequence ID" value="GAA1861752.1"/>
    <property type="molecule type" value="Genomic_DNA"/>
</dbReference>
<feature type="transmembrane region" description="Helical" evidence="2">
    <location>
        <begin position="260"/>
        <end position="276"/>
    </location>
</feature>
<protein>
    <submittedName>
        <fullName evidence="5">Acyltransferase family protein</fullName>
    </submittedName>
</protein>
<dbReference type="InterPro" id="IPR050879">
    <property type="entry name" value="Acyltransferase_3"/>
</dbReference>
<feature type="compositionally biased region" description="Low complexity" evidence="1">
    <location>
        <begin position="569"/>
        <end position="579"/>
    </location>
</feature>
<dbReference type="PANTHER" id="PTHR23028">
    <property type="entry name" value="ACETYLTRANSFERASE"/>
    <property type="match status" value="1"/>
</dbReference>
<feature type="region of interest" description="Disordered" evidence="1">
    <location>
        <begin position="1"/>
        <end position="57"/>
    </location>
</feature>
<gene>
    <name evidence="5" type="ORF">GCM10009751_19380</name>
</gene>
<organism evidence="5 6">
    <name type="scientific">Myceligenerans crystallogenes</name>
    <dbReference type="NCBI Taxonomy" id="316335"/>
    <lineage>
        <taxon>Bacteria</taxon>
        <taxon>Bacillati</taxon>
        <taxon>Actinomycetota</taxon>
        <taxon>Actinomycetes</taxon>
        <taxon>Micrococcales</taxon>
        <taxon>Promicromonosporaceae</taxon>
        <taxon>Myceligenerans</taxon>
    </lineage>
</organism>
<dbReference type="GO" id="GO:0016746">
    <property type="term" value="F:acyltransferase activity"/>
    <property type="evidence" value="ECO:0007669"/>
    <property type="project" value="UniProtKB-KW"/>
</dbReference>
<feature type="transmembrane region" description="Helical" evidence="2">
    <location>
        <begin position="283"/>
        <end position="303"/>
    </location>
</feature>
<feature type="transmembrane region" description="Helical" evidence="2">
    <location>
        <begin position="309"/>
        <end position="328"/>
    </location>
</feature>
<keyword evidence="2" id="KW-0812">Transmembrane</keyword>
<feature type="transmembrane region" description="Helical" evidence="2">
    <location>
        <begin position="227"/>
        <end position="244"/>
    </location>
</feature>
<keyword evidence="2" id="KW-1133">Transmembrane helix</keyword>
<dbReference type="Pfam" id="PF19040">
    <property type="entry name" value="SGNH"/>
    <property type="match status" value="1"/>
</dbReference>
<dbReference type="RefSeq" id="WP_344102037.1">
    <property type="nucleotide sequence ID" value="NZ_BAAANL010000003.1"/>
</dbReference>
<name>A0ABN2NCP1_9MICO</name>
<proteinExistence type="predicted"/>
<evidence type="ECO:0000259" key="4">
    <source>
        <dbReference type="Pfam" id="PF19040"/>
    </source>
</evidence>
<dbReference type="Proteomes" id="UP001501094">
    <property type="component" value="Unassembled WGS sequence"/>
</dbReference>
<feature type="transmembrane region" description="Helical" evidence="2">
    <location>
        <begin position="85"/>
        <end position="104"/>
    </location>
</feature>
<feature type="transmembrane region" description="Helical" evidence="2">
    <location>
        <begin position="378"/>
        <end position="400"/>
    </location>
</feature>
<feature type="transmembrane region" description="Helical" evidence="2">
    <location>
        <begin position="197"/>
        <end position="215"/>
    </location>
</feature>
<accession>A0ABN2NCP1</accession>
<feature type="transmembrane region" description="Helical" evidence="2">
    <location>
        <begin position="125"/>
        <end position="144"/>
    </location>
</feature>
<reference evidence="5 6" key="1">
    <citation type="journal article" date="2019" name="Int. J. Syst. Evol. Microbiol.">
        <title>The Global Catalogue of Microorganisms (GCM) 10K type strain sequencing project: providing services to taxonomists for standard genome sequencing and annotation.</title>
        <authorList>
            <consortium name="The Broad Institute Genomics Platform"/>
            <consortium name="The Broad Institute Genome Sequencing Center for Infectious Disease"/>
            <person name="Wu L."/>
            <person name="Ma J."/>
        </authorList>
    </citation>
    <scope>NUCLEOTIDE SEQUENCE [LARGE SCALE GENOMIC DNA]</scope>
    <source>
        <strain evidence="5 6">JCM 14326</strain>
    </source>
</reference>
<dbReference type="InterPro" id="IPR043968">
    <property type="entry name" value="SGNH"/>
</dbReference>
<dbReference type="Pfam" id="PF01757">
    <property type="entry name" value="Acyl_transf_3"/>
    <property type="match status" value="1"/>
</dbReference>
<feature type="domain" description="SGNH" evidence="4">
    <location>
        <begin position="496"/>
        <end position="729"/>
    </location>
</feature>
<evidence type="ECO:0000313" key="5">
    <source>
        <dbReference type="EMBL" id="GAA1861752.1"/>
    </source>
</evidence>
<feature type="compositionally biased region" description="Basic and acidic residues" evidence="1">
    <location>
        <begin position="45"/>
        <end position="57"/>
    </location>
</feature>
<feature type="transmembrane region" description="Helical" evidence="2">
    <location>
        <begin position="340"/>
        <end position="358"/>
    </location>
</feature>
<feature type="region of interest" description="Disordered" evidence="1">
    <location>
        <begin position="558"/>
        <end position="585"/>
    </location>
</feature>
<feature type="domain" description="Acyltransferase 3" evidence="3">
    <location>
        <begin position="61"/>
        <end position="391"/>
    </location>
</feature>
<evidence type="ECO:0000256" key="1">
    <source>
        <dbReference type="SAM" id="MobiDB-lite"/>
    </source>
</evidence>
<evidence type="ECO:0000256" key="2">
    <source>
        <dbReference type="SAM" id="Phobius"/>
    </source>
</evidence>
<keyword evidence="5" id="KW-0012">Acyltransferase</keyword>
<keyword evidence="6" id="KW-1185">Reference proteome</keyword>
<feature type="transmembrane region" description="Helical" evidence="2">
    <location>
        <begin position="412"/>
        <end position="433"/>
    </location>
</feature>
<dbReference type="InterPro" id="IPR002656">
    <property type="entry name" value="Acyl_transf_3_dom"/>
</dbReference>
<comment type="caution">
    <text evidence="5">The sequence shown here is derived from an EMBL/GenBank/DDBJ whole genome shotgun (WGS) entry which is preliminary data.</text>
</comment>
<keyword evidence="5" id="KW-0808">Transferase</keyword>
<sequence length="739" mass="79088">MTSPPTLSEPLSAPGASLPAPSGLAGLDPSPFPQPVPDTGAGRRPRGDAGARGDRGGFRPELQGLRAVAVLLVVAYHVWFGRVSGGVDVFLFLTGFLITGSLVRMVERTGRVRPFTFLARLAARLLPPVAIVLAATVAAAFYLMPRGRLLETIDQALASLTYHENWHLALRAVDYNSRDEGSSLLQHFWSLSIQGQFYLVWLVVVAVGLLVATVFRRRSRPVRVRGPVLVLMLLVGAASLYYSVELTATNQVWAYFDTGARLWEFAVGGVLALTIDRFRLPRWFRVVLGWSGLLALVSLGALVDVSTLFPGYIALWPVLAAALVLVAGHTRVPGAVDGLLASRPFAVLADWSYALYLWHWPVLVLYLNHRGVSSADALGGAVVVAISLALAGLTTALLKVPGLRVPRKARRSFTHFAYALVWVVPALAGGLYLQQQVAIADQRAAEREAFLASDAGRYPGAGALVDPELHRDMPQLPWIPAILPQDDLPAVANGECLLRPAGPGLEVCESGDPAGDRTIALVGSSRAEHYYDAFDAAAARNGWRMVTLTRHGCQYAADAGGSAPDRATSGPASSSGSSADPEEAGCADWNKAAHRYLTADPPDLVITLGSRRLVDQETYPDGFAARWDDLTGAGSRILALEDIPRLPSNMLECAQLRGPGLCDRPAPGLRGSSTIASHYPDLPSGVTFRSFVPLICPKETCSAVQGNVLVYRDASHLTATYAATLAPVAERFVRDATGW</sequence>
<dbReference type="PANTHER" id="PTHR23028:SF53">
    <property type="entry name" value="ACYL_TRANSF_3 DOMAIN-CONTAINING PROTEIN"/>
    <property type="match status" value="1"/>
</dbReference>